<dbReference type="SUPFAM" id="SSF101307">
    <property type="entry name" value="YutG-like"/>
    <property type="match status" value="1"/>
</dbReference>
<evidence type="ECO:0000313" key="5">
    <source>
        <dbReference type="Proteomes" id="UP000287198"/>
    </source>
</evidence>
<keyword evidence="1" id="KW-0460">Magnesium</keyword>
<dbReference type="InterPro" id="IPR026037">
    <property type="entry name" value="PgpA"/>
</dbReference>
<keyword evidence="1" id="KW-0479">Metal-binding</keyword>
<protein>
    <recommendedName>
        <fullName evidence="1">Phosphatidylglycerophosphatase A</fullName>
        <ecNumber evidence="1">3.1.3.27</ecNumber>
    </recommendedName>
    <alternativeName>
        <fullName evidence="1">Phosphatidylglycerolphosphate phosphatase A</fullName>
    </alternativeName>
</protein>
<comment type="cofactor">
    <cofactor evidence="1">
        <name>Mg(2+)</name>
        <dbReference type="ChEBI" id="CHEBI:18420"/>
    </cofactor>
</comment>
<dbReference type="InterPro" id="IPR036681">
    <property type="entry name" value="PgpA-like_sf"/>
</dbReference>
<comment type="catalytic activity">
    <reaction evidence="1">
        <text>a 1,2-diacyl-sn-glycero-3-phospho-(1'-sn-glycero-3'-phosphate) + H2O = a 1,2-diacyl-sn-glycero-3-phospho-(1'-sn-glycerol) + phosphate</text>
        <dbReference type="Rhea" id="RHEA:33751"/>
        <dbReference type="ChEBI" id="CHEBI:15377"/>
        <dbReference type="ChEBI" id="CHEBI:43474"/>
        <dbReference type="ChEBI" id="CHEBI:60110"/>
        <dbReference type="ChEBI" id="CHEBI:64716"/>
        <dbReference type="EC" id="3.1.3.27"/>
    </reaction>
</comment>
<dbReference type="PIRSF" id="PIRSF006162">
    <property type="entry name" value="PgpA"/>
    <property type="match status" value="1"/>
</dbReference>
<dbReference type="PANTHER" id="PTHR36305:SF1">
    <property type="entry name" value="PHOSPHATIDYLGLYCEROPHOSPHATASE A"/>
    <property type="match status" value="1"/>
</dbReference>
<keyword evidence="1" id="KW-0442">Lipid degradation</keyword>
<keyword evidence="5" id="KW-1185">Reference proteome</keyword>
<dbReference type="GO" id="GO:0008962">
    <property type="term" value="F:phosphatidylglycerophosphatase activity"/>
    <property type="evidence" value="ECO:0007669"/>
    <property type="project" value="UniProtKB-EC"/>
</dbReference>
<keyword evidence="1" id="KW-1208">Phospholipid metabolism</keyword>
<keyword evidence="1" id="KW-0997">Cell inner membrane</keyword>
<comment type="pathway">
    <text evidence="1">Phospholipid metabolism; phosphatidylglycerol biosynthesis; phosphatidylglycerol from CDP-diacylglycerol: step 2/2.</text>
</comment>
<dbReference type="InterPro" id="IPR007686">
    <property type="entry name" value="YutG/PgpA"/>
</dbReference>
<evidence type="ECO:0000313" key="4">
    <source>
        <dbReference type="EMBL" id="RUO51572.1"/>
    </source>
</evidence>
<dbReference type="GO" id="GO:0005886">
    <property type="term" value="C:plasma membrane"/>
    <property type="evidence" value="ECO:0007669"/>
    <property type="project" value="UniProtKB-SubCell"/>
</dbReference>
<evidence type="ECO:0000256" key="1">
    <source>
        <dbReference type="PIRNR" id="PIRNR006162"/>
    </source>
</evidence>
<keyword evidence="1" id="KW-1003">Cell membrane</keyword>
<dbReference type="CDD" id="cd06971">
    <property type="entry name" value="PgpA"/>
    <property type="match status" value="1"/>
</dbReference>
<accession>A0A432XS83</accession>
<comment type="function">
    <text evidence="1">Lipid phosphatase which dephosphorylates phosphatidylglycerophosphate (PGP) to phosphatidylglycerol (PG).</text>
</comment>
<evidence type="ECO:0000259" key="3">
    <source>
        <dbReference type="Pfam" id="PF04608"/>
    </source>
</evidence>
<evidence type="ECO:0000256" key="2">
    <source>
        <dbReference type="SAM" id="Phobius"/>
    </source>
</evidence>
<dbReference type="RefSeq" id="WP_126764427.1">
    <property type="nucleotide sequence ID" value="NZ_JBHLTZ010000014.1"/>
</dbReference>
<dbReference type="GO" id="GO:0009395">
    <property type="term" value="P:phospholipid catabolic process"/>
    <property type="evidence" value="ECO:0007669"/>
    <property type="project" value="UniProtKB-KW"/>
</dbReference>
<keyword evidence="2" id="KW-1133">Transmembrane helix</keyword>
<name>A0A432XS83_9GAMM</name>
<dbReference type="EC" id="3.1.3.27" evidence="1"/>
<reference evidence="5" key="1">
    <citation type="journal article" date="2018" name="Front. Microbiol.">
        <title>Genome-Based Analysis Reveals the Taxonomy and Diversity of the Family Idiomarinaceae.</title>
        <authorList>
            <person name="Liu Y."/>
            <person name="Lai Q."/>
            <person name="Shao Z."/>
        </authorList>
    </citation>
    <scope>NUCLEOTIDE SEQUENCE [LARGE SCALE GENOMIC DNA]</scope>
    <source>
        <strain evidence="5">BH195</strain>
    </source>
</reference>
<keyword evidence="1" id="KW-0443">Lipid metabolism</keyword>
<keyword evidence="1 2" id="KW-0472">Membrane</keyword>
<dbReference type="Pfam" id="PF04608">
    <property type="entry name" value="PgpA"/>
    <property type="match status" value="1"/>
</dbReference>
<feature type="transmembrane region" description="Helical" evidence="2">
    <location>
        <begin position="145"/>
        <end position="166"/>
    </location>
</feature>
<organism evidence="4 5">
    <name type="scientific">Pseudidiomarina halophila</name>
    <dbReference type="NCBI Taxonomy" id="1449799"/>
    <lineage>
        <taxon>Bacteria</taxon>
        <taxon>Pseudomonadati</taxon>
        <taxon>Pseudomonadota</taxon>
        <taxon>Gammaproteobacteria</taxon>
        <taxon>Alteromonadales</taxon>
        <taxon>Idiomarinaceae</taxon>
        <taxon>Pseudidiomarina</taxon>
    </lineage>
</organism>
<keyword evidence="1" id="KW-0595">Phospholipid degradation</keyword>
<comment type="subcellular location">
    <subcellularLocation>
        <location evidence="1">Cell inner membrane</location>
        <topology evidence="1">Multi-pass membrane protein</topology>
    </subcellularLocation>
</comment>
<feature type="domain" description="YutG/PgpA" evidence="3">
    <location>
        <begin position="26"/>
        <end position="162"/>
    </location>
</feature>
<dbReference type="UniPathway" id="UPA00084">
    <property type="reaction ID" value="UER00504"/>
</dbReference>
<dbReference type="OrthoDB" id="9804091at2"/>
<dbReference type="Proteomes" id="UP000287198">
    <property type="component" value="Unassembled WGS sequence"/>
</dbReference>
<dbReference type="GO" id="GO:0006655">
    <property type="term" value="P:phosphatidylglycerol biosynthetic process"/>
    <property type="evidence" value="ECO:0007669"/>
    <property type="project" value="UniProtKB-UniPathway"/>
</dbReference>
<sequence>MTTSAKQDKTLPAVSVKRLAHPVHFFSLGFGSGLAPKAPGTFGTLAAVPIVWLLQGVDPWIYLSIAVLVSLVGIAMCRATANALGVHDHPAIVLDEIAGYLLAMSFLPATWVNLLLAFLLFRFFDIIKPGPIGWCDKRLHGGLGIMADDILAGIVSALLLHLGYALTNTLF</sequence>
<dbReference type="PANTHER" id="PTHR36305">
    <property type="entry name" value="PHOSPHATIDYLGLYCEROPHOSPHATASE A"/>
    <property type="match status" value="1"/>
</dbReference>
<keyword evidence="1" id="KW-0378">Hydrolase</keyword>
<proteinExistence type="predicted"/>
<comment type="caution">
    <text evidence="4">The sequence shown here is derived from an EMBL/GenBank/DDBJ whole genome shotgun (WGS) entry which is preliminary data.</text>
</comment>
<keyword evidence="1 2" id="KW-0812">Transmembrane</keyword>
<feature type="transmembrane region" description="Helical" evidence="2">
    <location>
        <begin position="61"/>
        <end position="81"/>
    </location>
</feature>
<dbReference type="AlphaFoldDB" id="A0A432XS83"/>
<gene>
    <name evidence="4" type="ORF">CWI69_11390</name>
</gene>
<dbReference type="EMBL" id="PIPW01000004">
    <property type="protein sequence ID" value="RUO51572.1"/>
    <property type="molecule type" value="Genomic_DNA"/>
</dbReference>
<feature type="transmembrane region" description="Helical" evidence="2">
    <location>
        <begin position="101"/>
        <end position="124"/>
    </location>
</feature>
<dbReference type="GO" id="GO:0046872">
    <property type="term" value="F:metal ion binding"/>
    <property type="evidence" value="ECO:0007669"/>
    <property type="project" value="UniProtKB-KW"/>
</dbReference>